<keyword evidence="3" id="KW-1185">Reference proteome</keyword>
<protein>
    <submittedName>
        <fullName evidence="2">ATP-binding protein</fullName>
    </submittedName>
</protein>
<dbReference type="Pfam" id="PF13304">
    <property type="entry name" value="AAA_21"/>
    <property type="match status" value="1"/>
</dbReference>
<dbReference type="PANTHER" id="PTHR40396">
    <property type="entry name" value="ATPASE-LIKE PROTEIN"/>
    <property type="match status" value="1"/>
</dbReference>
<evidence type="ECO:0000313" key="2">
    <source>
        <dbReference type="EMBL" id="MBT1173182.1"/>
    </source>
</evidence>
<sequence length="440" mass="49450">MLIDFSFSNYRSFKGEQAFSMTRDTRFRSGAFADESTITAIYGPNASGKSNFLRALWSMAVMVRTSYSQGDTNTSIPRDPFLLSPKGRSEESSFFAEFIAEDGQRYRYWFRFNDDVILYEELSVFKAIGDRTSSHSSKLFSRDENGISFGSSFRGPRAQIRRTIELRPNALALSAAAAAGIECTQPAFDFFASSVTYCDAQGYRDEQPRILSEFKRKTSFSKHLAMLIRYADFGIDAVRSAPVIIDEEMRESLKTQLQQQFGADPEKVDRMFSSPLQESSELQFEHAGDGITATFDERNESQGTIAALSFFSLALRQLLHPTLTLIDEIDTSLHPTLVEEFIRLFTDPATNPHRSQLIFTTHDSSLINVSGSKERIIAPDQVWLVEKSPTGSSELYPVTDLKVRREENIGKNYLNGVYGAIPKPSFHTAFARIIEEGDAA</sequence>
<dbReference type="RefSeq" id="WP_214358450.1">
    <property type="nucleotide sequence ID" value="NZ_JAFEJS010000007.1"/>
</dbReference>
<proteinExistence type="predicted"/>
<feature type="domain" description="ATPase AAA-type core" evidence="1">
    <location>
        <begin position="38"/>
        <end position="368"/>
    </location>
</feature>
<keyword evidence="2" id="KW-0547">Nucleotide-binding</keyword>
<name>A0ABS5UQG7_9BIFI</name>
<dbReference type="Proteomes" id="UP000773064">
    <property type="component" value="Unassembled WGS sequence"/>
</dbReference>
<dbReference type="PANTHER" id="PTHR40396:SF1">
    <property type="entry name" value="ATPASE AAA-TYPE CORE DOMAIN-CONTAINING PROTEIN"/>
    <property type="match status" value="1"/>
</dbReference>
<gene>
    <name evidence="2" type="ORF">JS528_07420</name>
</gene>
<dbReference type="SUPFAM" id="SSF52540">
    <property type="entry name" value="P-loop containing nucleoside triphosphate hydrolases"/>
    <property type="match status" value="1"/>
</dbReference>
<accession>A0ABS5UQG7</accession>
<reference evidence="2 3" key="1">
    <citation type="journal article" date="2021" name="Environ. Microbiol.">
        <title>Genetic insights into the dark matter of the mammalian gut microbiota through targeted genome reconstruction.</title>
        <authorList>
            <person name="Lugli G.A."/>
            <person name="Alessandri G."/>
            <person name="Milani C."/>
            <person name="Viappiani A."/>
            <person name="Fontana F."/>
            <person name="Tarracchini C."/>
            <person name="Mancabelli L."/>
            <person name="Argentini C."/>
            <person name="Ruiz L."/>
            <person name="Margolles A."/>
            <person name="van Sinderen D."/>
            <person name="Turroni F."/>
            <person name="Ventura M."/>
        </authorList>
    </citation>
    <scope>NUCLEOTIDE SEQUENCE [LARGE SCALE GENOMIC DNA]</scope>
    <source>
        <strain evidence="2 3">MA2</strain>
    </source>
</reference>
<dbReference type="InterPro" id="IPR027417">
    <property type="entry name" value="P-loop_NTPase"/>
</dbReference>
<dbReference type="InterPro" id="IPR003959">
    <property type="entry name" value="ATPase_AAA_core"/>
</dbReference>
<dbReference type="CDD" id="cd00267">
    <property type="entry name" value="ABC_ATPase"/>
    <property type="match status" value="1"/>
</dbReference>
<dbReference type="Gene3D" id="3.40.50.300">
    <property type="entry name" value="P-loop containing nucleotide triphosphate hydrolases"/>
    <property type="match status" value="2"/>
</dbReference>
<dbReference type="GO" id="GO:0005524">
    <property type="term" value="F:ATP binding"/>
    <property type="evidence" value="ECO:0007669"/>
    <property type="project" value="UniProtKB-KW"/>
</dbReference>
<organism evidence="2 3">
    <name type="scientific">Bifidobacterium santillanense</name>
    <dbReference type="NCBI Taxonomy" id="2809028"/>
    <lineage>
        <taxon>Bacteria</taxon>
        <taxon>Bacillati</taxon>
        <taxon>Actinomycetota</taxon>
        <taxon>Actinomycetes</taxon>
        <taxon>Bifidobacteriales</taxon>
        <taxon>Bifidobacteriaceae</taxon>
        <taxon>Bifidobacterium</taxon>
    </lineage>
</organism>
<evidence type="ECO:0000313" key="3">
    <source>
        <dbReference type="Proteomes" id="UP000773064"/>
    </source>
</evidence>
<dbReference type="EMBL" id="JAFEJS010000007">
    <property type="protein sequence ID" value="MBT1173182.1"/>
    <property type="molecule type" value="Genomic_DNA"/>
</dbReference>
<keyword evidence="2" id="KW-0067">ATP-binding</keyword>
<comment type="caution">
    <text evidence="2">The sequence shown here is derived from an EMBL/GenBank/DDBJ whole genome shotgun (WGS) entry which is preliminary data.</text>
</comment>
<evidence type="ECO:0000259" key="1">
    <source>
        <dbReference type="Pfam" id="PF13304"/>
    </source>
</evidence>